<protein>
    <submittedName>
        <fullName evidence="1">Uncharacterized protein</fullName>
    </submittedName>
</protein>
<accession>A0A168FTG1</accession>
<dbReference type="STRING" id="1300344.I598_2949"/>
<dbReference type="EMBL" id="CP014209">
    <property type="protein sequence ID" value="ANC32466.1"/>
    <property type="molecule type" value="Genomic_DNA"/>
</dbReference>
<keyword evidence="2" id="KW-1185">Reference proteome</keyword>
<gene>
    <name evidence="1" type="ORF">I598_2949</name>
</gene>
<sequence>MASSEAFPHPFDHHVTQDGRVRVAREGRVVVTVAGAAAARLVAALERAADRADEDEVQLLLARATGNYRRGNEKRPHRP</sequence>
<organism evidence="1 2">
    <name type="scientific">Isoptericola dokdonensis DS-3</name>
    <dbReference type="NCBI Taxonomy" id="1300344"/>
    <lineage>
        <taxon>Bacteria</taxon>
        <taxon>Bacillati</taxon>
        <taxon>Actinomycetota</taxon>
        <taxon>Actinomycetes</taxon>
        <taxon>Micrococcales</taxon>
        <taxon>Promicromonosporaceae</taxon>
        <taxon>Isoptericola</taxon>
    </lineage>
</organism>
<reference evidence="1 2" key="1">
    <citation type="submission" date="2016-01" db="EMBL/GenBank/DDBJ databases">
        <title>Complete genome sequence of a soil Actinobacterium, Isoptericola dokdonensis DS-3.</title>
        <authorList>
            <person name="Kwon S.-K."/>
            <person name="Kim J.F."/>
        </authorList>
    </citation>
    <scope>NUCLEOTIDE SEQUENCE [LARGE SCALE GENOMIC DNA]</scope>
    <source>
        <strain evidence="1 2">DS-3</strain>
    </source>
</reference>
<proteinExistence type="predicted"/>
<dbReference type="KEGG" id="ido:I598_2949"/>
<dbReference type="PATRIC" id="fig|1300344.3.peg.2968"/>
<dbReference type="RefSeq" id="WP_068203670.1">
    <property type="nucleotide sequence ID" value="NZ_CP014209.1"/>
</dbReference>
<evidence type="ECO:0000313" key="1">
    <source>
        <dbReference type="EMBL" id="ANC32466.1"/>
    </source>
</evidence>
<name>A0A168FTG1_9MICO</name>
<dbReference type="AlphaFoldDB" id="A0A168FTG1"/>
<dbReference type="Proteomes" id="UP000076794">
    <property type="component" value="Chromosome"/>
</dbReference>
<evidence type="ECO:0000313" key="2">
    <source>
        <dbReference type="Proteomes" id="UP000076794"/>
    </source>
</evidence>